<evidence type="ECO:0000256" key="1">
    <source>
        <dbReference type="SAM" id="MobiDB-lite"/>
    </source>
</evidence>
<dbReference type="EMBL" id="CAIZ01000046">
    <property type="protein sequence ID" value="CCH69230.1"/>
    <property type="molecule type" value="Genomic_DNA"/>
</dbReference>
<dbReference type="CDD" id="cd05155">
    <property type="entry name" value="APH_ChoK_like_1"/>
    <property type="match status" value="1"/>
</dbReference>
<dbReference type="HOGENOM" id="CLU_609605_0_0_11"/>
<dbReference type="eggNOG" id="COG0739">
    <property type="taxonomic scope" value="Bacteria"/>
</dbReference>
<evidence type="ECO:0000313" key="3">
    <source>
        <dbReference type="EMBL" id="CCH69230.1"/>
    </source>
</evidence>
<dbReference type="Gene3D" id="3.90.1200.10">
    <property type="match status" value="1"/>
</dbReference>
<name>N0E0P5_9MICO</name>
<reference evidence="3 4" key="1">
    <citation type="journal article" date="2013" name="ISME J.">
        <title>A metabolic model for members of the genus Tetrasphaera involved in enhanced biological phosphorus removal.</title>
        <authorList>
            <person name="Kristiansen R."/>
            <person name="Nguyen H.T.T."/>
            <person name="Saunders A.M."/>
            <person name="Nielsen J.L."/>
            <person name="Wimmer R."/>
            <person name="Le V.Q."/>
            <person name="McIlroy S.J."/>
            <person name="Petrovski S."/>
            <person name="Seviour R.J."/>
            <person name="Calteau A."/>
            <person name="Nielsen K.L."/>
            <person name="Nielsen P.H."/>
        </authorList>
    </citation>
    <scope>NUCLEOTIDE SEQUENCE [LARGE SCALE GENOMIC DNA]</scope>
    <source>
        <strain evidence="3 4">Lp2</strain>
    </source>
</reference>
<comment type="caution">
    <text evidence="3">The sequence shown here is derived from an EMBL/GenBank/DDBJ whole genome shotgun (WGS) entry which is preliminary data.</text>
</comment>
<dbReference type="InterPro" id="IPR051678">
    <property type="entry name" value="AGP_Transferase"/>
</dbReference>
<proteinExistence type="predicted"/>
<feature type="compositionally biased region" description="Low complexity" evidence="1">
    <location>
        <begin position="73"/>
        <end position="104"/>
    </location>
</feature>
<feature type="region of interest" description="Disordered" evidence="1">
    <location>
        <begin position="73"/>
        <end position="105"/>
    </location>
</feature>
<evidence type="ECO:0000313" key="4">
    <source>
        <dbReference type="Proteomes" id="UP000013167"/>
    </source>
</evidence>
<feature type="domain" description="Aminoglycoside phosphotransferase" evidence="2">
    <location>
        <begin position="179"/>
        <end position="409"/>
    </location>
</feature>
<dbReference type="InterPro" id="IPR002575">
    <property type="entry name" value="Aminoglycoside_PTrfase"/>
</dbReference>
<organism evidence="3 4">
    <name type="scientific">Phycicoccus elongatus Lp2</name>
    <dbReference type="NCBI Taxonomy" id="1193181"/>
    <lineage>
        <taxon>Bacteria</taxon>
        <taxon>Bacillati</taxon>
        <taxon>Actinomycetota</taxon>
        <taxon>Actinomycetes</taxon>
        <taxon>Micrococcales</taxon>
        <taxon>Intrasporangiaceae</taxon>
        <taxon>Phycicoccus</taxon>
    </lineage>
</organism>
<dbReference type="PANTHER" id="PTHR21310:SF42">
    <property type="entry name" value="BIFUNCTIONAL AAC_APH"/>
    <property type="match status" value="1"/>
</dbReference>
<protein>
    <submittedName>
        <fullName evidence="3">Phosphotransferase (Modular protein)</fullName>
    </submittedName>
</protein>
<accession>N0E0P5</accession>
<keyword evidence="4" id="KW-1185">Reference proteome</keyword>
<dbReference type="Proteomes" id="UP000013167">
    <property type="component" value="Unassembled WGS sequence"/>
</dbReference>
<dbReference type="PANTHER" id="PTHR21310">
    <property type="entry name" value="AMINOGLYCOSIDE PHOSPHOTRANSFERASE-RELATED-RELATED"/>
    <property type="match status" value="1"/>
</dbReference>
<dbReference type="SUPFAM" id="SSF56112">
    <property type="entry name" value="Protein kinase-like (PK-like)"/>
    <property type="match status" value="1"/>
</dbReference>
<dbReference type="STRING" id="1193181.BN10_140042"/>
<dbReference type="AlphaFoldDB" id="N0E0P5"/>
<evidence type="ECO:0000259" key="2">
    <source>
        <dbReference type="Pfam" id="PF01636"/>
    </source>
</evidence>
<dbReference type="eggNOG" id="COG3173">
    <property type="taxonomic scope" value="Bacteria"/>
</dbReference>
<dbReference type="Gene3D" id="3.30.200.20">
    <property type="entry name" value="Phosphorylase Kinase, domain 1"/>
    <property type="match status" value="1"/>
</dbReference>
<sequence>MPLTGRWAALNSPADTVPSHGIRAYGQAFAIDIAHPRPADFSTRISWGLRQRRDSTSSTRHEVRTRREVVRTTARCSRSGSGSTSRSLAGPGRAAAPRMGANRRSSVNRTLSIVARQRIATTRTSAKSVCAAAAGDDHGLANVTSTESTTGAPGPDVVTKLLADQAPHLADLPVRASSASGSSNWVFRLGDEMAVRLPRADRYVPDLLKEIRWLPHLAPHLAAPVPEVIASGDATRAFPRPWAVLSWIPGKSPGTLDQVQQARLAQSLGVFLQSLHAVETTSAPHGADAWGYRCGEPVTDVIDGWAEQAATDLADLFDPDRVREAWRRLRRVPPATQPACWVHTDLSAENLLTHRDGRLAGVIDFGGIGIGDRSVDLLYAWSLLDAPARDRLRVASGSDEATWVRARAWAFVGPGLATIAQYRHTMPARTSRLIAMVEAVAGEVDVDLR</sequence>
<dbReference type="Pfam" id="PF01636">
    <property type="entry name" value="APH"/>
    <property type="match status" value="1"/>
</dbReference>
<keyword evidence="3" id="KW-0808">Transferase</keyword>
<dbReference type="InterPro" id="IPR011009">
    <property type="entry name" value="Kinase-like_dom_sf"/>
</dbReference>
<dbReference type="GO" id="GO:0016740">
    <property type="term" value="F:transferase activity"/>
    <property type="evidence" value="ECO:0007669"/>
    <property type="project" value="UniProtKB-KW"/>
</dbReference>
<gene>
    <name evidence="3" type="ORF">BN10_140042</name>
</gene>